<organism evidence="2">
    <name type="scientific">Staphylococcus simulans</name>
    <dbReference type="NCBI Taxonomy" id="1286"/>
    <lineage>
        <taxon>Bacteria</taxon>
        <taxon>Bacillati</taxon>
        <taxon>Bacillota</taxon>
        <taxon>Bacilli</taxon>
        <taxon>Bacillales</taxon>
        <taxon>Staphylococcaceae</taxon>
        <taxon>Staphylococcus</taxon>
    </lineage>
</organism>
<dbReference type="InterPro" id="IPR034660">
    <property type="entry name" value="DinB/YfiT-like"/>
</dbReference>
<evidence type="ECO:0000259" key="1">
    <source>
        <dbReference type="Pfam" id="PF12867"/>
    </source>
</evidence>
<dbReference type="AlphaFoldDB" id="A0A6N3A0C4"/>
<dbReference type="GO" id="GO:0016787">
    <property type="term" value="F:hydrolase activity"/>
    <property type="evidence" value="ECO:0007669"/>
    <property type="project" value="UniProtKB-KW"/>
</dbReference>
<dbReference type="InterPro" id="IPR024775">
    <property type="entry name" value="DinB-like"/>
</dbReference>
<accession>A0A6N3A0C4</accession>
<keyword evidence="2" id="KW-0378">Hydrolase</keyword>
<dbReference type="Gene3D" id="1.20.120.450">
    <property type="entry name" value="dinb family like domain"/>
    <property type="match status" value="1"/>
</dbReference>
<proteinExistence type="predicted"/>
<feature type="domain" description="DinB-like" evidence="1">
    <location>
        <begin position="29"/>
        <end position="164"/>
    </location>
</feature>
<reference evidence="2" key="1">
    <citation type="submission" date="2019-11" db="EMBL/GenBank/DDBJ databases">
        <authorList>
            <person name="Feng L."/>
        </authorList>
    </citation>
    <scope>NUCLEOTIDE SEQUENCE</scope>
    <source>
        <strain evidence="2">SsimulansLFYP27</strain>
    </source>
</reference>
<sequence>MLKNQFPIGKFQKPDRYSVEDLNTWIDAIEELPDILTTLTTNASAEERHAIYREGSFDVQTLIHHIADSHMHGFIRTKQTLTEDHPFVTSFLQDAWAEAPDNQAPLEYSLELIDGMHKRWAILLRDLPIEAFDRTFYHPEEGEGRLADLVAKMAWHGNHHLEHIKLALKEIEES</sequence>
<dbReference type="SUPFAM" id="SSF109854">
    <property type="entry name" value="DinB/YfiT-like putative metalloenzymes"/>
    <property type="match status" value="1"/>
</dbReference>
<protein>
    <submittedName>
        <fullName evidence="2">Metal-dependent hydrolase YfiT</fullName>
        <ecNumber evidence="2">3.-.-.-</ecNumber>
    </submittedName>
</protein>
<dbReference type="NCBIfam" id="NF009807">
    <property type="entry name" value="PRK13291.1"/>
    <property type="match status" value="1"/>
</dbReference>
<gene>
    <name evidence="2" type="primary">yfiT</name>
    <name evidence="2" type="ORF">SSLFYP27_00800</name>
</gene>
<name>A0A6N3A0C4_STASI</name>
<evidence type="ECO:0000313" key="2">
    <source>
        <dbReference type="EMBL" id="VYT85374.1"/>
    </source>
</evidence>
<dbReference type="EC" id="3.-.-.-" evidence="2"/>
<dbReference type="RefSeq" id="WP_105978601.1">
    <property type="nucleotide sequence ID" value="NZ_CACRUO010000020.1"/>
</dbReference>
<dbReference type="EMBL" id="CACRUO010000020">
    <property type="protein sequence ID" value="VYT85374.1"/>
    <property type="molecule type" value="Genomic_DNA"/>
</dbReference>
<dbReference type="Pfam" id="PF12867">
    <property type="entry name" value="DinB_2"/>
    <property type="match status" value="1"/>
</dbReference>